<gene>
    <name evidence="3" type="ORF">VNI00_019469</name>
</gene>
<dbReference type="AlphaFoldDB" id="A0AAW0ALE5"/>
<organism evidence="3 4">
    <name type="scientific">Paramarasmius palmivorus</name>
    <dbReference type="NCBI Taxonomy" id="297713"/>
    <lineage>
        <taxon>Eukaryota</taxon>
        <taxon>Fungi</taxon>
        <taxon>Dikarya</taxon>
        <taxon>Basidiomycota</taxon>
        <taxon>Agaricomycotina</taxon>
        <taxon>Agaricomycetes</taxon>
        <taxon>Agaricomycetidae</taxon>
        <taxon>Agaricales</taxon>
        <taxon>Marasmiineae</taxon>
        <taxon>Marasmiaceae</taxon>
        <taxon>Paramarasmius</taxon>
    </lineage>
</organism>
<dbReference type="EMBL" id="JAYKXP010000388">
    <property type="protein sequence ID" value="KAK7013616.1"/>
    <property type="molecule type" value="Genomic_DNA"/>
</dbReference>
<dbReference type="InterPro" id="IPR008271">
    <property type="entry name" value="Ser/Thr_kinase_AS"/>
</dbReference>
<dbReference type="Pfam" id="PF07714">
    <property type="entry name" value="PK_Tyr_Ser-Thr"/>
    <property type="match status" value="1"/>
</dbReference>
<dbReference type="InterPro" id="IPR051681">
    <property type="entry name" value="Ser/Thr_Kinases-Pseudokinases"/>
</dbReference>
<dbReference type="GO" id="GO:0004674">
    <property type="term" value="F:protein serine/threonine kinase activity"/>
    <property type="evidence" value="ECO:0007669"/>
    <property type="project" value="TreeGrafter"/>
</dbReference>
<dbReference type="GO" id="GO:0005524">
    <property type="term" value="F:ATP binding"/>
    <property type="evidence" value="ECO:0007669"/>
    <property type="project" value="InterPro"/>
</dbReference>
<dbReference type="InterPro" id="IPR001245">
    <property type="entry name" value="Ser-Thr/Tyr_kinase_cat_dom"/>
</dbReference>
<dbReference type="PANTHER" id="PTHR44329:SF289">
    <property type="entry name" value="SERINE_THREONINE-PROTEIN KINASE VIK"/>
    <property type="match status" value="1"/>
</dbReference>
<dbReference type="SMART" id="SM00220">
    <property type="entry name" value="S_TKc"/>
    <property type="match status" value="1"/>
</dbReference>
<dbReference type="Proteomes" id="UP001383192">
    <property type="component" value="Unassembled WGS sequence"/>
</dbReference>
<evidence type="ECO:0000313" key="4">
    <source>
        <dbReference type="Proteomes" id="UP001383192"/>
    </source>
</evidence>
<proteinExistence type="predicted"/>
<dbReference type="PROSITE" id="PS00108">
    <property type="entry name" value="PROTEIN_KINASE_ST"/>
    <property type="match status" value="1"/>
</dbReference>
<evidence type="ECO:0000313" key="3">
    <source>
        <dbReference type="EMBL" id="KAK7013616.1"/>
    </source>
</evidence>
<feature type="compositionally biased region" description="Polar residues" evidence="1">
    <location>
        <begin position="1"/>
        <end position="12"/>
    </location>
</feature>
<evidence type="ECO:0000259" key="2">
    <source>
        <dbReference type="PROSITE" id="PS50011"/>
    </source>
</evidence>
<accession>A0AAW0ALE5</accession>
<dbReference type="PROSITE" id="PS50011">
    <property type="entry name" value="PROTEIN_KINASE_DOM"/>
    <property type="match status" value="1"/>
</dbReference>
<dbReference type="InterPro" id="IPR011009">
    <property type="entry name" value="Kinase-like_dom_sf"/>
</dbReference>
<protein>
    <recommendedName>
        <fullName evidence="2">Protein kinase domain-containing protein</fullName>
    </recommendedName>
</protein>
<dbReference type="Gene3D" id="1.10.510.10">
    <property type="entry name" value="Transferase(Phosphotransferase) domain 1"/>
    <property type="match status" value="1"/>
</dbReference>
<dbReference type="SUPFAM" id="SSF56112">
    <property type="entry name" value="Protein kinase-like (PK-like)"/>
    <property type="match status" value="1"/>
</dbReference>
<feature type="domain" description="Protein kinase" evidence="2">
    <location>
        <begin position="173"/>
        <end position="409"/>
    </location>
</feature>
<feature type="region of interest" description="Disordered" evidence="1">
    <location>
        <begin position="1"/>
        <end position="55"/>
    </location>
</feature>
<dbReference type="InterPro" id="IPR000719">
    <property type="entry name" value="Prot_kinase_dom"/>
</dbReference>
<reference evidence="3 4" key="1">
    <citation type="submission" date="2024-01" db="EMBL/GenBank/DDBJ databases">
        <title>A draft genome for a cacao thread blight-causing isolate of Paramarasmius palmivorus.</title>
        <authorList>
            <person name="Baruah I.K."/>
            <person name="Bukari Y."/>
            <person name="Amoako-Attah I."/>
            <person name="Meinhardt L.W."/>
            <person name="Bailey B.A."/>
            <person name="Cohen S.P."/>
        </authorList>
    </citation>
    <scope>NUCLEOTIDE SEQUENCE [LARGE SCALE GENOMIC DNA]</scope>
    <source>
        <strain evidence="3 4">GH-12</strain>
    </source>
</reference>
<dbReference type="PANTHER" id="PTHR44329">
    <property type="entry name" value="SERINE/THREONINE-PROTEIN KINASE TNNI3K-RELATED"/>
    <property type="match status" value="1"/>
</dbReference>
<keyword evidence="4" id="KW-1185">Reference proteome</keyword>
<sequence length="409" mass="45224">MSTNTPSLSIRIQTEPPPGFASPSPSRERQTPLGPRPRRPKIHTSPISPPPLLIPIRTPSPLSAISLSPFGSKPVTPNTEVEAEVTDGKRRIKTEEDLRALLALPNEAFFETLLSLDVGDVPTVVQLLYTEGLVASTTLPGSSEYRKRCMKGLRAVVKLYQTLPASLWKHVTKESEHPVGGGGSADVWKGYYENQEVCLKVPRYRVQAIQWDKANAAFCKEAMLWTQLNHRNVLPCLGVNAEVFYPACCLIAPWMPNGHIISFLEWNPGHDRLASIYEIASGLAYLHSLDPVVIHGDIKGANILVDENHNCRLADFGLAAVLETQIVKNGTSGTIQGSAHWMAPELFRVQVMDTSAPRSNDDKRPGDVYAWACTVFEVRLAIITFVDVEPGTDEVWLIDYDWTSAVREL</sequence>
<evidence type="ECO:0000256" key="1">
    <source>
        <dbReference type="SAM" id="MobiDB-lite"/>
    </source>
</evidence>
<name>A0AAW0ALE5_9AGAR</name>
<comment type="caution">
    <text evidence="3">The sequence shown here is derived from an EMBL/GenBank/DDBJ whole genome shotgun (WGS) entry which is preliminary data.</text>
</comment>